<dbReference type="PROSITE" id="PS51186">
    <property type="entry name" value="GNAT"/>
    <property type="match status" value="1"/>
</dbReference>
<gene>
    <name evidence="2" type="ORF">CJD50_11655</name>
</gene>
<keyword evidence="3" id="KW-1185">Reference proteome</keyword>
<protein>
    <submittedName>
        <fullName evidence="2">GNAT family N-acetyltransferase</fullName>
    </submittedName>
</protein>
<dbReference type="Pfam" id="PF00583">
    <property type="entry name" value="Acetyltransf_1"/>
    <property type="match status" value="1"/>
</dbReference>
<evidence type="ECO:0000313" key="3">
    <source>
        <dbReference type="Proteomes" id="UP000218796"/>
    </source>
</evidence>
<dbReference type="SUPFAM" id="SSF55729">
    <property type="entry name" value="Acyl-CoA N-acyltransferases (Nat)"/>
    <property type="match status" value="1"/>
</dbReference>
<dbReference type="InterPro" id="IPR016181">
    <property type="entry name" value="Acyl_CoA_acyltransferase"/>
</dbReference>
<dbReference type="EMBL" id="NQMS01000004">
    <property type="protein sequence ID" value="PAV96356.1"/>
    <property type="molecule type" value="Genomic_DNA"/>
</dbReference>
<feature type="domain" description="N-acetyltransferase" evidence="1">
    <location>
        <begin position="4"/>
        <end position="164"/>
    </location>
</feature>
<name>A0A2A2MDB2_9GAMM</name>
<dbReference type="PANTHER" id="PTHR43415">
    <property type="entry name" value="SPERMIDINE N(1)-ACETYLTRANSFERASE"/>
    <property type="match status" value="1"/>
</dbReference>
<keyword evidence="2" id="KW-0808">Transferase</keyword>
<comment type="caution">
    <text evidence="2">The sequence shown here is derived from an EMBL/GenBank/DDBJ whole genome shotgun (WGS) entry which is preliminary data.</text>
</comment>
<dbReference type="InterPro" id="IPR000182">
    <property type="entry name" value="GNAT_dom"/>
</dbReference>
<dbReference type="KEGG" id="hpar:AL518_05805"/>
<dbReference type="OrthoDB" id="336415at2"/>
<sequence>MIEIIIRAATPLDVEELHKLHTHPQVYAQTLQLPYATTEIWEKRLVHTPVGHYHLVAVCEDRIVGCISLEAYQRPRMRHSGTFGMSVHYDFQGQGVGRKLMTAMVELADKWLDLKRIELTVYTDNAGAIALYKKFGFEIEGTSRGYAYRDGQYVDVFHMARLRTLTH</sequence>
<dbReference type="RefSeq" id="WP_008815532.1">
    <property type="nucleotide sequence ID" value="NZ_CATYOV010000014.1"/>
</dbReference>
<dbReference type="GO" id="GO:0016747">
    <property type="term" value="F:acyltransferase activity, transferring groups other than amino-acyl groups"/>
    <property type="evidence" value="ECO:0007669"/>
    <property type="project" value="InterPro"/>
</dbReference>
<dbReference type="PANTHER" id="PTHR43415:SF3">
    <property type="entry name" value="GNAT-FAMILY ACETYLTRANSFERASE"/>
    <property type="match status" value="1"/>
</dbReference>
<evidence type="ECO:0000313" key="2">
    <source>
        <dbReference type="EMBL" id="PAV96356.1"/>
    </source>
</evidence>
<accession>A0A2A2MDB2</accession>
<dbReference type="CDD" id="cd04301">
    <property type="entry name" value="NAT_SF"/>
    <property type="match status" value="1"/>
</dbReference>
<evidence type="ECO:0000259" key="1">
    <source>
        <dbReference type="PROSITE" id="PS51186"/>
    </source>
</evidence>
<dbReference type="Gene3D" id="3.40.630.30">
    <property type="match status" value="1"/>
</dbReference>
<dbReference type="AlphaFoldDB" id="A0A2A2MDB2"/>
<reference evidence="2 3" key="1">
    <citation type="submission" date="2017-08" db="EMBL/GenBank/DDBJ databases">
        <title>Draft Genome Sequence of Hafnia alvei CITHA-6 Isolated from Raw Bovine Milk.</title>
        <authorList>
            <person name="Culligan E.P."/>
            <person name="Mcsweeney A."/>
            <person name="O'Doherty C."/>
            <person name="Gleeson E."/>
            <person name="O'Riordan D."/>
            <person name="Sleator R.D."/>
        </authorList>
    </citation>
    <scope>NUCLEOTIDE SEQUENCE [LARGE SCALE GENOMIC DNA]</scope>
    <source>
        <strain evidence="2 3">CITHA-6</strain>
    </source>
</reference>
<organism evidence="2 3">
    <name type="scientific">Hafnia paralvei</name>
    <dbReference type="NCBI Taxonomy" id="546367"/>
    <lineage>
        <taxon>Bacteria</taxon>
        <taxon>Pseudomonadati</taxon>
        <taxon>Pseudomonadota</taxon>
        <taxon>Gammaproteobacteria</taxon>
        <taxon>Enterobacterales</taxon>
        <taxon>Hafniaceae</taxon>
        <taxon>Hafnia</taxon>
    </lineage>
</organism>
<dbReference type="Proteomes" id="UP000218796">
    <property type="component" value="Unassembled WGS sequence"/>
</dbReference>
<proteinExistence type="predicted"/>